<dbReference type="EMBL" id="JANCYW010000010">
    <property type="protein sequence ID" value="KAK4537011.1"/>
    <property type="molecule type" value="Genomic_DNA"/>
</dbReference>
<name>A0AAV9IY48_CYACA</name>
<keyword evidence="3" id="KW-1185">Reference proteome</keyword>
<organism evidence="2 3">
    <name type="scientific">Cyanidium caldarium</name>
    <name type="common">Red alga</name>
    <dbReference type="NCBI Taxonomy" id="2771"/>
    <lineage>
        <taxon>Eukaryota</taxon>
        <taxon>Rhodophyta</taxon>
        <taxon>Bangiophyceae</taxon>
        <taxon>Cyanidiales</taxon>
        <taxon>Cyanidiaceae</taxon>
        <taxon>Cyanidium</taxon>
    </lineage>
</organism>
<evidence type="ECO:0000313" key="3">
    <source>
        <dbReference type="Proteomes" id="UP001301350"/>
    </source>
</evidence>
<dbReference type="Proteomes" id="UP001301350">
    <property type="component" value="Unassembled WGS sequence"/>
</dbReference>
<proteinExistence type="predicted"/>
<keyword evidence="1" id="KW-1133">Transmembrane helix</keyword>
<evidence type="ECO:0000313" key="2">
    <source>
        <dbReference type="EMBL" id="KAK4537011.1"/>
    </source>
</evidence>
<keyword evidence="1" id="KW-0812">Transmembrane</keyword>
<comment type="caution">
    <text evidence="2">The sequence shown here is derived from an EMBL/GenBank/DDBJ whole genome shotgun (WGS) entry which is preliminary data.</text>
</comment>
<keyword evidence="1" id="KW-0472">Membrane</keyword>
<accession>A0AAV9IY48</accession>
<sequence>MYREGAQVPCAYVLSATVAQRGDGGRGSWRAGNRLPVTTSLTGWRAVKGRGRHVHRLVSWRMKDGMEQEERRGIVREEGGKSDDGVHRWTPSPPVFPERLRPRDWIYAIGATVGILALVPLSLYTDGPLKGLGFYDSRVGYWDSAPSIALLIAFGGAALWEPSIRQLVPKILAVGLVGSVAVMQLQAWLHPEPTVGNALLVIGIPAGTYVAYQVVEFRKLMRMLDERDAEKRRKGEKK</sequence>
<evidence type="ECO:0000256" key="1">
    <source>
        <dbReference type="SAM" id="Phobius"/>
    </source>
</evidence>
<protein>
    <submittedName>
        <fullName evidence="2">Uncharacterized protein</fullName>
    </submittedName>
</protein>
<dbReference type="AlphaFoldDB" id="A0AAV9IY48"/>
<feature type="transmembrane region" description="Helical" evidence="1">
    <location>
        <begin position="195"/>
        <end position="215"/>
    </location>
</feature>
<reference evidence="2 3" key="1">
    <citation type="submission" date="2022-07" db="EMBL/GenBank/DDBJ databases">
        <title>Genome-wide signatures of adaptation to extreme environments.</title>
        <authorList>
            <person name="Cho C.H."/>
            <person name="Yoon H.S."/>
        </authorList>
    </citation>
    <scope>NUCLEOTIDE SEQUENCE [LARGE SCALE GENOMIC DNA]</scope>
    <source>
        <strain evidence="2 3">DBV 063 E5</strain>
    </source>
</reference>
<feature type="transmembrane region" description="Helical" evidence="1">
    <location>
        <begin position="144"/>
        <end position="160"/>
    </location>
</feature>
<feature type="transmembrane region" description="Helical" evidence="1">
    <location>
        <begin position="105"/>
        <end position="124"/>
    </location>
</feature>
<gene>
    <name evidence="2" type="ORF">CDCA_CDCA10G3036</name>
</gene>
<feature type="transmembrane region" description="Helical" evidence="1">
    <location>
        <begin position="167"/>
        <end position="189"/>
    </location>
</feature>